<evidence type="ECO:0000256" key="1">
    <source>
        <dbReference type="ARBA" id="ARBA00004496"/>
    </source>
</evidence>
<dbReference type="Ensembl" id="ENSDCDT00010061527.1">
    <property type="protein sequence ID" value="ENSDCDP00010051085.1"/>
    <property type="gene ID" value="ENSDCDG00010030000.1"/>
</dbReference>
<proteinExistence type="predicted"/>
<accession>A0AAY4E0H6</accession>
<dbReference type="Proteomes" id="UP000694580">
    <property type="component" value="Chromosome 9"/>
</dbReference>
<dbReference type="Gene3D" id="1.10.287.1490">
    <property type="match status" value="2"/>
</dbReference>
<keyword evidence="3" id="KW-0597">Phosphoprotein</keyword>
<feature type="coiled-coil region" evidence="5">
    <location>
        <begin position="419"/>
        <end position="717"/>
    </location>
</feature>
<evidence type="ECO:0000256" key="3">
    <source>
        <dbReference type="ARBA" id="ARBA00022553"/>
    </source>
</evidence>
<feature type="coiled-coil region" evidence="5">
    <location>
        <begin position="1539"/>
        <end position="1573"/>
    </location>
</feature>
<evidence type="ECO:0000256" key="4">
    <source>
        <dbReference type="ARBA" id="ARBA00023054"/>
    </source>
</evidence>
<dbReference type="InterPro" id="IPR000237">
    <property type="entry name" value="GRIP_dom"/>
</dbReference>
<evidence type="ECO:0000313" key="8">
    <source>
        <dbReference type="Ensembl" id="ENSDCDP00010051085.1"/>
    </source>
</evidence>
<evidence type="ECO:0000313" key="9">
    <source>
        <dbReference type="Proteomes" id="UP000694580"/>
    </source>
</evidence>
<gene>
    <name evidence="8" type="primary">GCC2</name>
</gene>
<dbReference type="PANTHER" id="PTHR18902">
    <property type="entry name" value="NUCLEAR MITOTIC APPARATUS PROTEIN 1-RELATED"/>
    <property type="match status" value="1"/>
</dbReference>
<dbReference type="SMART" id="SM00755">
    <property type="entry name" value="Grip"/>
    <property type="match status" value="1"/>
</dbReference>
<dbReference type="InterPro" id="IPR051841">
    <property type="entry name" value="MT-Golgi_org_protein"/>
</dbReference>
<name>A0AAY4E0H6_9TELE</name>
<dbReference type="GO" id="GO:0005794">
    <property type="term" value="C:Golgi apparatus"/>
    <property type="evidence" value="ECO:0007669"/>
    <property type="project" value="TreeGrafter"/>
</dbReference>
<evidence type="ECO:0000256" key="2">
    <source>
        <dbReference type="ARBA" id="ARBA00022490"/>
    </source>
</evidence>
<evidence type="ECO:0000259" key="7">
    <source>
        <dbReference type="PROSITE" id="PS50913"/>
    </source>
</evidence>
<feature type="coiled-coil region" evidence="5">
    <location>
        <begin position="1081"/>
        <end position="1247"/>
    </location>
</feature>
<dbReference type="InterPro" id="IPR032023">
    <property type="entry name" value="GCC2_Rab_bind"/>
</dbReference>
<sequence length="1645" mass="189146">QGDSSVDSAALTPGSGTGKSKLDNLSKDDLIKYAKKQMVVMQKLKSKCSDLEKELNILKAEPKPSSDDSIIKELTDRMDALLLEKAETHQNLVHLHKENEKTKRQLQVIQYDLHEKMEQAREEHLKKVNDLENNIEISQAKHREELERLQNIIKAKSETEQQEETQKQKEIGLLNANFEEVCQSYENKISSLQQELENAEKSGVTDMEALEDAHGKALLESQKDIEKLQEKISMINIEHEEHVKELTEQLELNAADFEMEKERLLLLQDELSEQLALKESYLQDVQEEEEDHHSLGAQSALVCRMLNDSEDQNEQLSQLRASLEDLQSQNTMLQEELTYLTNVKTTLESDLQHLRQEFHQEKEEMEFKINELQMTTDDTENQHITDEPDSANLETPVMNDHHKTELKDLEKQLLSNFEKENLMQEVQELRLRCEELCVERNSAVGEYEQVKEILRNLESELGEKTSDFIKQYGAMKEQSASAVQELQQKLRRTFNERDDLLEQIRNLERTVEQLEQEKQAVQELKTTSEVLSKKNEEATSRLHQKESEVQGLLEKLEVMSSEKHNLQQRVEQADAELAKAKDGYEAEKLEKNQLEDNLESLSKSSTELQHKVEGLSSDLEGALSEKERTRAQLTDLENRLGHVVAEREERSASLNALKEELAALQAEYQQSQDLLDQLRSEAVASCTKEQDDLQKRLQSIKDESDSVRKVKDAAENKIAEARSYIIKVLEQSNCALDADVDDIPGLLDVLVSKGQQERDDISRRCDKKVAELTDEVEMVKQQSSELQAHVEDLVREKSLLKGSLDEVMSDAEALQRDLSEMRAMNEKVRSENRELLTQIAEASEKLSAKEHDERSGENEKAMGEINSEKKELQQVLMEKERLVAQLKEDIVCSVLVFLCIPFKKKLVLFSVCSAALEKEKKNKDEKMNKIKAMAVKAKKELDNSKKEVLALKEEVDSLKADRDRVSSSMKDIIHGAEDYKNLMMDYDKQTEELDKQRERLERAEQQIGDLTKRLQMALQQHEELRSEREDLTARMETLQTNARQLEAQALEMHKVKCSLERDLEGERLLKDQKIKDHLSAVKEVEDLQLQLQRQKVQLQQTAQELEQLRKDAQQNTLLDMEMADYERLVKDLNSKISEKDVRIEDLEAQIQTQKKKEERLSEEIGALKSQVDQGEEKFSKMKQLLVKTKKELADAKKNATAQMVAQAALKGELEAHQQQLEDLKIQCSELTAERHRLQERVKQVTEQQQRVASSFQHRLTASQEECNTAKTELAATTSEFESYKVRVHNVLKQQKSKTSSLNDSDVGRQEREHLETVVEQLRIRLQDTQQSLQATSTELQQLQTEHDTLLERHNKILQENVAKEAELRERLLSLQSENVALKSEHTQSVSQLTLQADTMRSSFREQLRHLQDEHRGTVETLQEQISRLENQLFQLQKEPSSSPVHSIQQGKKPLQDRKLADLPLFDLQSMAREEGEGMETTETESVSSAGTPLPSLEQLLTSPDPKREPFVWQVEPTKDELNQKLSTANRSLEHVSGLLHETEATNAILMEQIALLKKEVRRLERNQEREKSVANLEYLKNVLLQFIFLRSGSERQALLPVIHTMLQLSPEEKSKLAAIAQGEEEVAVSRGSGWTSYLHSWSGIR</sequence>
<feature type="region of interest" description="Disordered" evidence="6">
    <location>
        <begin position="1436"/>
        <end position="1455"/>
    </location>
</feature>
<dbReference type="Gene3D" id="1.10.220.60">
    <property type="entry name" value="GRIP domain"/>
    <property type="match status" value="1"/>
</dbReference>
<keyword evidence="2" id="KW-0963">Cytoplasm</keyword>
<feature type="compositionally biased region" description="Polar residues" evidence="6">
    <location>
        <begin position="1436"/>
        <end position="1449"/>
    </location>
</feature>
<feature type="region of interest" description="Disordered" evidence="6">
    <location>
        <begin position="1473"/>
        <end position="1494"/>
    </location>
</feature>
<reference evidence="8" key="3">
    <citation type="submission" date="2025-09" db="UniProtKB">
        <authorList>
            <consortium name="Ensembl"/>
        </authorList>
    </citation>
    <scope>IDENTIFICATION</scope>
</reference>
<dbReference type="PANTHER" id="PTHR18902:SF25">
    <property type="entry name" value="GRIP AND COILED-COIL DOMAIN-CONTAINING PROTEIN 2"/>
    <property type="match status" value="1"/>
</dbReference>
<feature type="coiled-coil region" evidence="5">
    <location>
        <begin position="34"/>
        <end position="382"/>
    </location>
</feature>
<feature type="coiled-coil region" evidence="5">
    <location>
        <begin position="769"/>
        <end position="889"/>
    </location>
</feature>
<feature type="domain" description="GRIP" evidence="7">
    <location>
        <begin position="1569"/>
        <end position="1619"/>
    </location>
</feature>
<feature type="region of interest" description="Disordered" evidence="6">
    <location>
        <begin position="1"/>
        <end position="23"/>
    </location>
</feature>
<dbReference type="GO" id="GO:0034499">
    <property type="term" value="P:late endosome to Golgi transport"/>
    <property type="evidence" value="ECO:0007669"/>
    <property type="project" value="TreeGrafter"/>
</dbReference>
<dbReference type="GeneTree" id="ENSGT00950000183078"/>
<evidence type="ECO:0000256" key="6">
    <source>
        <dbReference type="SAM" id="MobiDB-lite"/>
    </source>
</evidence>
<reference evidence="8 9" key="1">
    <citation type="submission" date="2020-06" db="EMBL/GenBank/DDBJ databases">
        <authorList>
            <consortium name="Wellcome Sanger Institute Data Sharing"/>
        </authorList>
    </citation>
    <scope>NUCLEOTIDE SEQUENCE [LARGE SCALE GENOMIC DNA]</scope>
</reference>
<dbReference type="PROSITE" id="PS50913">
    <property type="entry name" value="GRIP"/>
    <property type="match status" value="1"/>
</dbReference>
<keyword evidence="4 5" id="KW-0175">Coiled coil</keyword>
<reference evidence="8" key="2">
    <citation type="submission" date="2025-08" db="UniProtKB">
        <authorList>
            <consortium name="Ensembl"/>
        </authorList>
    </citation>
    <scope>IDENTIFICATION</scope>
</reference>
<dbReference type="Pfam" id="PF16704">
    <property type="entry name" value="Rab_bind"/>
    <property type="match status" value="1"/>
</dbReference>
<dbReference type="Pfam" id="PF01465">
    <property type="entry name" value="GRIP"/>
    <property type="match status" value="1"/>
</dbReference>
<organism evidence="8 9">
    <name type="scientific">Denticeps clupeoides</name>
    <name type="common">denticle herring</name>
    <dbReference type="NCBI Taxonomy" id="299321"/>
    <lineage>
        <taxon>Eukaryota</taxon>
        <taxon>Metazoa</taxon>
        <taxon>Chordata</taxon>
        <taxon>Craniata</taxon>
        <taxon>Vertebrata</taxon>
        <taxon>Euteleostomi</taxon>
        <taxon>Actinopterygii</taxon>
        <taxon>Neopterygii</taxon>
        <taxon>Teleostei</taxon>
        <taxon>Clupei</taxon>
        <taxon>Clupeiformes</taxon>
        <taxon>Denticipitoidei</taxon>
        <taxon>Denticipitidae</taxon>
        <taxon>Denticeps</taxon>
    </lineage>
</organism>
<feature type="coiled-coil region" evidence="5">
    <location>
        <begin position="913"/>
        <end position="1055"/>
    </location>
</feature>
<protein>
    <recommendedName>
        <fullName evidence="7">GRIP domain-containing protein</fullName>
    </recommendedName>
</protein>
<dbReference type="FunFam" id="1.10.220.60:FF:000003">
    <property type="entry name" value="GRIP and coiled-coil domain-containing protein 2"/>
    <property type="match status" value="1"/>
</dbReference>
<evidence type="ECO:0000256" key="5">
    <source>
        <dbReference type="SAM" id="Coils"/>
    </source>
</evidence>
<comment type="subcellular location">
    <subcellularLocation>
        <location evidence="1">Cytoplasm</location>
    </subcellularLocation>
</comment>
<keyword evidence="9" id="KW-1185">Reference proteome</keyword>